<feature type="coiled-coil region" evidence="1">
    <location>
        <begin position="23"/>
        <end position="50"/>
    </location>
</feature>
<proteinExistence type="predicted"/>
<organism evidence="3 4">
    <name type="scientific">Vibrio alginolyticus</name>
    <dbReference type="NCBI Taxonomy" id="663"/>
    <lineage>
        <taxon>Bacteria</taxon>
        <taxon>Pseudomonadati</taxon>
        <taxon>Pseudomonadota</taxon>
        <taxon>Gammaproteobacteria</taxon>
        <taxon>Vibrionales</taxon>
        <taxon>Vibrionaceae</taxon>
        <taxon>Vibrio</taxon>
    </lineage>
</organism>
<keyword evidence="2" id="KW-0472">Membrane</keyword>
<evidence type="ECO:0000256" key="1">
    <source>
        <dbReference type="SAM" id="Coils"/>
    </source>
</evidence>
<keyword evidence="2" id="KW-1133">Transmembrane helix</keyword>
<comment type="caution">
    <text evidence="3">The sequence shown here is derived from an EMBL/GenBank/DDBJ whole genome shotgun (WGS) entry which is preliminary data.</text>
</comment>
<reference evidence="3 4" key="1">
    <citation type="submission" date="2019-09" db="EMBL/GenBank/DDBJ databases">
        <title>Draft genome sequencing and comparative genomics of hatchery-associated Vibrios.</title>
        <authorList>
            <person name="Kehlet-Delgado H."/>
            <person name="Mueller R.S."/>
        </authorList>
    </citation>
    <scope>NUCLEOTIDE SEQUENCE [LARGE SCALE GENOMIC DNA]</scope>
    <source>
        <strain evidence="3 4">081416A</strain>
    </source>
</reference>
<evidence type="ECO:0000256" key="2">
    <source>
        <dbReference type="SAM" id="Phobius"/>
    </source>
</evidence>
<name>A0A7Y4F021_VIBAL</name>
<evidence type="ECO:0000313" key="4">
    <source>
        <dbReference type="Proteomes" id="UP000532247"/>
    </source>
</evidence>
<keyword evidence="1" id="KW-0175">Coiled coil</keyword>
<dbReference type="AlphaFoldDB" id="A0A7Y4F021"/>
<gene>
    <name evidence="3" type="ORF">F0254_25350</name>
</gene>
<evidence type="ECO:0000313" key="3">
    <source>
        <dbReference type="EMBL" id="NOI12132.1"/>
    </source>
</evidence>
<feature type="transmembrane region" description="Helical" evidence="2">
    <location>
        <begin position="225"/>
        <end position="249"/>
    </location>
</feature>
<dbReference type="RefSeq" id="WP_047104427.1">
    <property type="nucleotide sequence ID" value="NZ_CP046774.1"/>
</dbReference>
<feature type="coiled-coil region" evidence="1">
    <location>
        <begin position="197"/>
        <end position="224"/>
    </location>
</feature>
<dbReference type="EMBL" id="VTYF01000032">
    <property type="protein sequence ID" value="NOI12132.1"/>
    <property type="molecule type" value="Genomic_DNA"/>
</dbReference>
<accession>A0A7Y4F021</accession>
<feature type="transmembrane region" description="Helical" evidence="2">
    <location>
        <begin position="62"/>
        <end position="83"/>
    </location>
</feature>
<sequence length="260" mass="29441">MNIQKAEEKDVDFSREEFEKSLLDEMSREKLHAEEELLKLKRLYQEKLEREVSYRNAKIKQYFILSVAISVLIVIMTVGYYVFVFQAKQQVEFKNSLQNEVLSQFSSIEVNAESSLQEFATASNTLDFQLKSISDIVDSGVFDKNTNAASVALSAKVAIIEAKLNAIQSSNVIEKVANIESSIKGDPIKMLSIPLLKNDLSNLKANYERDLSRLRGEIDRTNSQLGFFATTTISLLIAIFTALIAPMLLDFFSRKRETDT</sequence>
<dbReference type="Proteomes" id="UP000532247">
    <property type="component" value="Unassembled WGS sequence"/>
</dbReference>
<keyword evidence="2" id="KW-0812">Transmembrane</keyword>
<protein>
    <submittedName>
        <fullName evidence="3">Uncharacterized protein</fullName>
    </submittedName>
</protein>